<evidence type="ECO:0000256" key="4">
    <source>
        <dbReference type="SAM" id="MobiDB-lite"/>
    </source>
</evidence>
<dbReference type="SUPFAM" id="SSF63491">
    <property type="entry name" value="BAG domain"/>
    <property type="match status" value="1"/>
</dbReference>
<comment type="caution">
    <text evidence="6">The sequence shown here is derived from an EMBL/GenBank/DDBJ whole genome shotgun (WGS) entry which is preliminary data.</text>
</comment>
<feature type="region of interest" description="Disordered" evidence="4">
    <location>
        <begin position="169"/>
        <end position="258"/>
    </location>
</feature>
<dbReference type="SMART" id="SM00264">
    <property type="entry name" value="BAG"/>
    <property type="match status" value="1"/>
</dbReference>
<dbReference type="SMART" id="SM00015">
    <property type="entry name" value="IQ"/>
    <property type="match status" value="1"/>
</dbReference>
<dbReference type="Pfam" id="PF02179">
    <property type="entry name" value="BAG"/>
    <property type="match status" value="1"/>
</dbReference>
<dbReference type="Pfam" id="PF00612">
    <property type="entry name" value="IQ"/>
    <property type="match status" value="1"/>
</dbReference>
<protein>
    <recommendedName>
        <fullName evidence="5">BAG domain-containing protein</fullName>
    </recommendedName>
</protein>
<dbReference type="PANTHER" id="PTHR33322:SF4">
    <property type="entry name" value="BAG DOMAIN CONTAINING PROTEIN, EXPRESSED"/>
    <property type="match status" value="1"/>
</dbReference>
<dbReference type="AlphaFoldDB" id="A0AA39RIM7"/>
<dbReference type="InterPro" id="IPR036533">
    <property type="entry name" value="BAG_dom_sf"/>
</dbReference>
<dbReference type="InterPro" id="IPR040400">
    <property type="entry name" value="BAG5/6/7/8"/>
</dbReference>
<feature type="domain" description="BAG" evidence="5">
    <location>
        <begin position="66"/>
        <end position="143"/>
    </location>
</feature>
<proteinExistence type="predicted"/>
<dbReference type="PROSITE" id="PS51035">
    <property type="entry name" value="BAG"/>
    <property type="match status" value="1"/>
</dbReference>
<dbReference type="Gene3D" id="1.20.58.120">
    <property type="entry name" value="BAG domain"/>
    <property type="match status" value="1"/>
</dbReference>
<reference evidence="6" key="1">
    <citation type="journal article" date="2022" name="Plant J.">
        <title>Strategies of tolerance reflected in two North American maple genomes.</title>
        <authorList>
            <person name="McEvoy S.L."/>
            <person name="Sezen U.U."/>
            <person name="Trouern-Trend A."/>
            <person name="McMahon S.M."/>
            <person name="Schaberg P.G."/>
            <person name="Yang J."/>
            <person name="Wegrzyn J.L."/>
            <person name="Swenson N.G."/>
        </authorList>
    </citation>
    <scope>NUCLEOTIDE SEQUENCE</scope>
    <source>
        <strain evidence="6">NS2018</strain>
    </source>
</reference>
<reference evidence="6" key="2">
    <citation type="submission" date="2023-06" db="EMBL/GenBank/DDBJ databases">
        <authorList>
            <person name="Swenson N.G."/>
            <person name="Wegrzyn J.L."/>
            <person name="Mcevoy S.L."/>
        </authorList>
    </citation>
    <scope>NUCLEOTIDE SEQUENCE</scope>
    <source>
        <strain evidence="6">NS2018</strain>
        <tissue evidence="6">Leaf</tissue>
    </source>
</reference>
<feature type="compositionally biased region" description="Low complexity" evidence="4">
    <location>
        <begin position="202"/>
        <end position="214"/>
    </location>
</feature>
<dbReference type="GO" id="GO:0005516">
    <property type="term" value="F:calmodulin binding"/>
    <property type="evidence" value="ECO:0007669"/>
    <property type="project" value="UniProtKB-KW"/>
</dbReference>
<dbReference type="FunFam" id="1.20.58.120:FF:000010">
    <property type="entry name" value="BAG family molecular chaperone regulator 6"/>
    <property type="match status" value="1"/>
</dbReference>
<accession>A0AA39RIM7</accession>
<evidence type="ECO:0000259" key="5">
    <source>
        <dbReference type="PROSITE" id="PS51035"/>
    </source>
</evidence>
<dbReference type="Gene3D" id="1.20.5.190">
    <property type="match status" value="1"/>
</dbReference>
<dbReference type="GO" id="GO:0051087">
    <property type="term" value="F:protein-folding chaperone binding"/>
    <property type="evidence" value="ECO:0007669"/>
    <property type="project" value="InterPro"/>
</dbReference>
<evidence type="ECO:0000256" key="1">
    <source>
        <dbReference type="ARBA" id="ARBA00022860"/>
    </source>
</evidence>
<dbReference type="InterPro" id="IPR003103">
    <property type="entry name" value="BAG_domain"/>
</dbReference>
<feature type="coiled-coil region" evidence="3">
    <location>
        <begin position="60"/>
        <end position="87"/>
    </location>
</feature>
<dbReference type="InterPro" id="IPR000048">
    <property type="entry name" value="IQ_motif_EF-hand-BS"/>
</dbReference>
<dbReference type="GO" id="GO:0009506">
    <property type="term" value="C:plasmodesma"/>
    <property type="evidence" value="ECO:0007669"/>
    <property type="project" value="TreeGrafter"/>
</dbReference>
<evidence type="ECO:0000313" key="7">
    <source>
        <dbReference type="Proteomes" id="UP001168877"/>
    </source>
</evidence>
<dbReference type="CDD" id="cd23767">
    <property type="entry name" value="IQCD"/>
    <property type="match status" value="1"/>
</dbReference>
<keyword evidence="2" id="KW-0143">Chaperone</keyword>
<gene>
    <name evidence="6" type="ORF">LWI29_009303</name>
</gene>
<evidence type="ECO:0000313" key="6">
    <source>
        <dbReference type="EMBL" id="KAK0573509.1"/>
    </source>
</evidence>
<evidence type="ECO:0000256" key="3">
    <source>
        <dbReference type="SAM" id="Coils"/>
    </source>
</evidence>
<evidence type="ECO:0000256" key="2">
    <source>
        <dbReference type="ARBA" id="ARBA00023186"/>
    </source>
</evidence>
<dbReference type="PANTHER" id="PTHR33322">
    <property type="entry name" value="BAG DOMAIN CONTAINING PROTEIN, EXPRESSED"/>
    <property type="match status" value="1"/>
</dbReference>
<keyword evidence="3" id="KW-0175">Coiled coil</keyword>
<feature type="compositionally biased region" description="Basic and acidic residues" evidence="4">
    <location>
        <begin position="232"/>
        <end position="258"/>
    </location>
</feature>
<dbReference type="Proteomes" id="UP001168877">
    <property type="component" value="Unassembled WGS sequence"/>
</dbReference>
<name>A0AA39RIM7_ACESA</name>
<dbReference type="GO" id="GO:0006457">
    <property type="term" value="P:protein folding"/>
    <property type="evidence" value="ECO:0007669"/>
    <property type="project" value="TreeGrafter"/>
</dbReference>
<keyword evidence="1" id="KW-0112">Calmodulin-binding</keyword>
<keyword evidence="7" id="KW-1185">Reference proteome</keyword>
<sequence>MDSPFYRAYKDLPSRPRARQTPTVKEIPVHFVASERREIRSENRSESAVKIQRVFRGFLVRKSVKKIAEIRAEVEEIERRISEKETIELIGRDSKARLRINETLMSLLFKLDSVRGVDSGVRDFRKAVIKRTIALQEILDSIVVNNNSNNNLDRTVVDDVVVDQTAVEEEKCTEEDGENHDGEETSPNCDAMPSSVSDCRLESSQTESQSGSSSVNPESLVEGCEEIDDADSSLKKEGDRIEDKGENKRESKEEEESVRMNKREVLFERMVEDNEKMMGLMAQLFERNEIQTRLLSSLSQRVEQLERAFLCDRSRRKKKRRQAAAAAVGATVDGCDLSPNVKKCGKR</sequence>
<feature type="region of interest" description="Disordered" evidence="4">
    <location>
        <begin position="1"/>
        <end position="20"/>
    </location>
</feature>
<dbReference type="EMBL" id="JAUESC010000387">
    <property type="protein sequence ID" value="KAK0573509.1"/>
    <property type="molecule type" value="Genomic_DNA"/>
</dbReference>
<dbReference type="PROSITE" id="PS50096">
    <property type="entry name" value="IQ"/>
    <property type="match status" value="1"/>
</dbReference>
<organism evidence="6 7">
    <name type="scientific">Acer saccharum</name>
    <name type="common">Sugar maple</name>
    <dbReference type="NCBI Taxonomy" id="4024"/>
    <lineage>
        <taxon>Eukaryota</taxon>
        <taxon>Viridiplantae</taxon>
        <taxon>Streptophyta</taxon>
        <taxon>Embryophyta</taxon>
        <taxon>Tracheophyta</taxon>
        <taxon>Spermatophyta</taxon>
        <taxon>Magnoliopsida</taxon>
        <taxon>eudicotyledons</taxon>
        <taxon>Gunneridae</taxon>
        <taxon>Pentapetalae</taxon>
        <taxon>rosids</taxon>
        <taxon>malvids</taxon>
        <taxon>Sapindales</taxon>
        <taxon>Sapindaceae</taxon>
        <taxon>Hippocastanoideae</taxon>
        <taxon>Acereae</taxon>
        <taxon>Acer</taxon>
    </lineage>
</organism>